<accession>A0A6M0K517</accession>
<dbReference type="InterPro" id="IPR021994">
    <property type="entry name" value="DUF3592"/>
</dbReference>
<feature type="transmembrane region" description="Helical" evidence="1">
    <location>
        <begin position="138"/>
        <end position="161"/>
    </location>
</feature>
<dbReference type="Proteomes" id="UP000483379">
    <property type="component" value="Unassembled WGS sequence"/>
</dbReference>
<evidence type="ECO:0000256" key="1">
    <source>
        <dbReference type="SAM" id="Phobius"/>
    </source>
</evidence>
<evidence type="ECO:0000313" key="4">
    <source>
        <dbReference type="Proteomes" id="UP000483379"/>
    </source>
</evidence>
<keyword evidence="1" id="KW-0472">Membrane</keyword>
<comment type="caution">
    <text evidence="3">The sequence shown here is derived from an EMBL/GenBank/DDBJ whole genome shotgun (WGS) entry which is preliminary data.</text>
</comment>
<dbReference type="Pfam" id="PF12158">
    <property type="entry name" value="DUF3592"/>
    <property type="match status" value="1"/>
</dbReference>
<evidence type="ECO:0000313" key="3">
    <source>
        <dbReference type="EMBL" id="NEV64013.1"/>
    </source>
</evidence>
<dbReference type="EMBL" id="JAAIJQ010000071">
    <property type="protein sequence ID" value="NEV64013.1"/>
    <property type="molecule type" value="Genomic_DNA"/>
</dbReference>
<organism evidence="3 4">
    <name type="scientific">Thiorhodococcus minor</name>
    <dbReference type="NCBI Taxonomy" id="57489"/>
    <lineage>
        <taxon>Bacteria</taxon>
        <taxon>Pseudomonadati</taxon>
        <taxon>Pseudomonadota</taxon>
        <taxon>Gammaproteobacteria</taxon>
        <taxon>Chromatiales</taxon>
        <taxon>Chromatiaceae</taxon>
        <taxon>Thiorhodococcus</taxon>
    </lineage>
</organism>
<proteinExistence type="predicted"/>
<keyword evidence="1" id="KW-1133">Transmembrane helix</keyword>
<evidence type="ECO:0000259" key="2">
    <source>
        <dbReference type="Pfam" id="PF12158"/>
    </source>
</evidence>
<feature type="domain" description="DUF3592" evidence="2">
    <location>
        <begin position="44"/>
        <end position="136"/>
    </location>
</feature>
<keyword evidence="1" id="KW-0812">Transmembrane</keyword>
<gene>
    <name evidence="3" type="ORF">G3446_19350</name>
</gene>
<protein>
    <submittedName>
        <fullName evidence="3">DUF3592 domain-containing protein</fullName>
    </submittedName>
</protein>
<sequence length="247" mass="26260">MSIKKVLAAIAMTIAWLAVVLLGALFTAAGLHGVKNASTHYTPVTATVIVSKPDSRRGNVNTSSRDLWSSSVDIQYAYAINGARLHGRDRLAIGRDGSPSEASARAAAASDLYAPGNPVQIFVDPEDPSKSTLERETALSGMAVLMVGMIFLAVTLGWGLFSLSKLVRRIFVTTPMAAATERRFQKGMNRALLILLGAMMASALAWGATRAPVTVAIIVGVVILSAGWIRWSKGRALRLTQGRSSRP</sequence>
<dbReference type="AlphaFoldDB" id="A0A6M0K517"/>
<name>A0A6M0K517_9GAMM</name>
<feature type="transmembrane region" description="Helical" evidence="1">
    <location>
        <begin position="214"/>
        <end position="231"/>
    </location>
</feature>
<keyword evidence="4" id="KW-1185">Reference proteome</keyword>
<feature type="transmembrane region" description="Helical" evidence="1">
    <location>
        <begin position="191"/>
        <end position="208"/>
    </location>
</feature>
<reference evidence="3 4" key="1">
    <citation type="submission" date="2020-02" db="EMBL/GenBank/DDBJ databases">
        <title>Genome sequences of Thiorhodococcus mannitoliphagus and Thiorhodococcus minor, purple sulfur photosynthetic bacteria in the gammaproteobacterial family, Chromatiaceae.</title>
        <authorList>
            <person name="Aviles F.A."/>
            <person name="Meyer T.E."/>
            <person name="Kyndt J.A."/>
        </authorList>
    </citation>
    <scope>NUCLEOTIDE SEQUENCE [LARGE SCALE GENOMIC DNA]</scope>
    <source>
        <strain evidence="3 4">DSM 11518</strain>
    </source>
</reference>
<dbReference type="RefSeq" id="WP_164454499.1">
    <property type="nucleotide sequence ID" value="NZ_JAAIJQ010000071.1"/>
</dbReference>